<organism evidence="1 2">
    <name type="scientific">Liparis tanakae</name>
    <name type="common">Tanaka's snailfish</name>
    <dbReference type="NCBI Taxonomy" id="230148"/>
    <lineage>
        <taxon>Eukaryota</taxon>
        <taxon>Metazoa</taxon>
        <taxon>Chordata</taxon>
        <taxon>Craniata</taxon>
        <taxon>Vertebrata</taxon>
        <taxon>Euteleostomi</taxon>
        <taxon>Actinopterygii</taxon>
        <taxon>Neopterygii</taxon>
        <taxon>Teleostei</taxon>
        <taxon>Neoteleostei</taxon>
        <taxon>Acanthomorphata</taxon>
        <taxon>Eupercaria</taxon>
        <taxon>Perciformes</taxon>
        <taxon>Cottioidei</taxon>
        <taxon>Cottales</taxon>
        <taxon>Liparidae</taxon>
        <taxon>Liparis</taxon>
    </lineage>
</organism>
<dbReference type="Proteomes" id="UP000314294">
    <property type="component" value="Unassembled WGS sequence"/>
</dbReference>
<dbReference type="EMBL" id="SRLO01000481">
    <property type="protein sequence ID" value="TNN54544.1"/>
    <property type="molecule type" value="Genomic_DNA"/>
</dbReference>
<accession>A0A4Z2GP53</accession>
<keyword evidence="2" id="KW-1185">Reference proteome</keyword>
<gene>
    <name evidence="1" type="ORF">EYF80_035247</name>
</gene>
<reference evidence="1 2" key="1">
    <citation type="submission" date="2019-03" db="EMBL/GenBank/DDBJ databases">
        <title>First draft genome of Liparis tanakae, snailfish: a comprehensive survey of snailfish specific genes.</title>
        <authorList>
            <person name="Kim W."/>
            <person name="Song I."/>
            <person name="Jeong J.-H."/>
            <person name="Kim D."/>
            <person name="Kim S."/>
            <person name="Ryu S."/>
            <person name="Song J.Y."/>
            <person name="Lee S.K."/>
        </authorList>
    </citation>
    <scope>NUCLEOTIDE SEQUENCE [LARGE SCALE GENOMIC DNA]</scope>
    <source>
        <tissue evidence="1">Muscle</tissue>
    </source>
</reference>
<sequence>MCLSMSMGVSMGMGMGVRVRVRVSEGQSGVIRHGPVRVDPLITLEFKSLLHSLSMCSHRMRKADSSEPCTTDPSRYWASCHSSVASNTWTPFKAATIQKTQDGCSCSCISWHVMRVA</sequence>
<evidence type="ECO:0000313" key="1">
    <source>
        <dbReference type="EMBL" id="TNN54544.1"/>
    </source>
</evidence>
<comment type="caution">
    <text evidence="1">The sequence shown here is derived from an EMBL/GenBank/DDBJ whole genome shotgun (WGS) entry which is preliminary data.</text>
</comment>
<evidence type="ECO:0000313" key="2">
    <source>
        <dbReference type="Proteomes" id="UP000314294"/>
    </source>
</evidence>
<proteinExistence type="predicted"/>
<dbReference type="AlphaFoldDB" id="A0A4Z2GP53"/>
<protein>
    <submittedName>
        <fullName evidence="1">Uncharacterized protein</fullName>
    </submittedName>
</protein>
<name>A0A4Z2GP53_9TELE</name>